<comment type="similarity">
    <text evidence="1">Belongs to the protein kinase superfamily. ADCK protein kinase family.</text>
</comment>
<feature type="domain" description="Protein kinase" evidence="2">
    <location>
        <begin position="1"/>
        <end position="163"/>
    </location>
</feature>
<dbReference type="Gene3D" id="1.10.510.10">
    <property type="entry name" value="Transferase(Phosphotransferase) domain 1"/>
    <property type="match status" value="1"/>
</dbReference>
<dbReference type="EMBL" id="LVLJ01003961">
    <property type="protein sequence ID" value="OAE18983.1"/>
    <property type="molecule type" value="Genomic_DNA"/>
</dbReference>
<dbReference type="PROSITE" id="PS50011">
    <property type="entry name" value="PROTEIN_KINASE_DOM"/>
    <property type="match status" value="1"/>
</dbReference>
<proteinExistence type="inferred from homology"/>
<dbReference type="PANTHER" id="PTHR10566:SF123">
    <property type="entry name" value="PROTEIN KINASE SUPERFAMILY PROTEIN"/>
    <property type="match status" value="1"/>
</dbReference>
<protein>
    <recommendedName>
        <fullName evidence="2">Protein kinase domain-containing protein</fullName>
    </recommendedName>
</protein>
<dbReference type="InterPro" id="IPR050154">
    <property type="entry name" value="UbiB_kinase"/>
</dbReference>
<organism evidence="3 4">
    <name type="scientific">Marchantia polymorpha subsp. ruderalis</name>
    <dbReference type="NCBI Taxonomy" id="1480154"/>
    <lineage>
        <taxon>Eukaryota</taxon>
        <taxon>Viridiplantae</taxon>
        <taxon>Streptophyta</taxon>
        <taxon>Embryophyta</taxon>
        <taxon>Marchantiophyta</taxon>
        <taxon>Marchantiopsida</taxon>
        <taxon>Marchantiidae</taxon>
        <taxon>Marchantiales</taxon>
        <taxon>Marchantiaceae</taxon>
        <taxon>Marchantia</taxon>
    </lineage>
</organism>
<dbReference type="Pfam" id="PF03109">
    <property type="entry name" value="ABC1"/>
    <property type="match status" value="1"/>
</dbReference>
<dbReference type="InterPro" id="IPR011009">
    <property type="entry name" value="Kinase-like_dom_sf"/>
</dbReference>
<dbReference type="AlphaFoldDB" id="A0A176VEV8"/>
<dbReference type="GO" id="GO:0005524">
    <property type="term" value="F:ATP binding"/>
    <property type="evidence" value="ECO:0007669"/>
    <property type="project" value="InterPro"/>
</dbReference>
<sequence length="163" mass="17765">MSSDISIRADELGRGLFDELDYTLGAANAIALKTAHAKLSYVKSQCEAKVVLGNLVKKEVESSLVQLLETGVMHADPHPENLLFTKDGNLTYLDFGLICHMEKSLQVAMLAAISHLVNGDWVYLANDLDDMNVLKPTTNRYALRLALERVCGDSSDTGLLTVG</sequence>
<dbReference type="PANTHER" id="PTHR10566">
    <property type="entry name" value="CHAPERONE-ACTIVITY OF BC1 COMPLEX CABC1 -RELATED"/>
    <property type="match status" value="1"/>
</dbReference>
<comment type="caution">
    <text evidence="3">The sequence shown here is derived from an EMBL/GenBank/DDBJ whole genome shotgun (WGS) entry which is preliminary data.</text>
</comment>
<evidence type="ECO:0000259" key="2">
    <source>
        <dbReference type="PROSITE" id="PS50011"/>
    </source>
</evidence>
<gene>
    <name evidence="3" type="ORF">AXG93_2637s1000</name>
</gene>
<dbReference type="GO" id="GO:0004672">
    <property type="term" value="F:protein kinase activity"/>
    <property type="evidence" value="ECO:0007669"/>
    <property type="project" value="InterPro"/>
</dbReference>
<keyword evidence="4" id="KW-1185">Reference proteome</keyword>
<dbReference type="InterPro" id="IPR000719">
    <property type="entry name" value="Prot_kinase_dom"/>
</dbReference>
<dbReference type="InterPro" id="IPR004147">
    <property type="entry name" value="ABC1_dom"/>
</dbReference>
<accession>A0A176VEV8</accession>
<evidence type="ECO:0000313" key="4">
    <source>
        <dbReference type="Proteomes" id="UP000077202"/>
    </source>
</evidence>
<name>A0A176VEV8_MARPO</name>
<dbReference type="Proteomes" id="UP000077202">
    <property type="component" value="Unassembled WGS sequence"/>
</dbReference>
<evidence type="ECO:0000256" key="1">
    <source>
        <dbReference type="ARBA" id="ARBA00009670"/>
    </source>
</evidence>
<evidence type="ECO:0000313" key="3">
    <source>
        <dbReference type="EMBL" id="OAE18983.1"/>
    </source>
</evidence>
<dbReference type="SUPFAM" id="SSF56112">
    <property type="entry name" value="Protein kinase-like (PK-like)"/>
    <property type="match status" value="1"/>
</dbReference>
<reference evidence="3" key="1">
    <citation type="submission" date="2016-03" db="EMBL/GenBank/DDBJ databases">
        <title>Mechanisms controlling the formation of the plant cell surface in tip-growing cells are functionally conserved among land plants.</title>
        <authorList>
            <person name="Honkanen S."/>
            <person name="Jones V.A."/>
            <person name="Morieri G."/>
            <person name="Champion C."/>
            <person name="Hetherington A.J."/>
            <person name="Kelly S."/>
            <person name="Saint-Marcoux D."/>
            <person name="Proust H."/>
            <person name="Prescott H."/>
            <person name="Dolan L."/>
        </authorList>
    </citation>
    <scope>NUCLEOTIDE SEQUENCE [LARGE SCALE GENOMIC DNA]</scope>
    <source>
        <tissue evidence="3">Whole gametophyte</tissue>
    </source>
</reference>